<dbReference type="InParanoid" id="A0A0P0X3T3"/>
<reference evidence="2 3" key="2">
    <citation type="journal article" date="2013" name="Plant Cell Physiol.">
        <title>Rice Annotation Project Database (RAP-DB): an integrative and interactive database for rice genomics.</title>
        <authorList>
            <person name="Sakai H."/>
            <person name="Lee S.S."/>
            <person name="Tanaka T."/>
            <person name="Numa H."/>
            <person name="Kim J."/>
            <person name="Kawahara Y."/>
            <person name="Wakimoto H."/>
            <person name="Yang C.C."/>
            <person name="Iwamoto M."/>
            <person name="Abe T."/>
            <person name="Yamada Y."/>
            <person name="Muto A."/>
            <person name="Inokuchi H."/>
            <person name="Ikemura T."/>
            <person name="Matsumoto T."/>
            <person name="Sasaki T."/>
            <person name="Itoh T."/>
        </authorList>
    </citation>
    <scope>NUCLEOTIDE SEQUENCE [LARGE SCALE GENOMIC DNA]</scope>
    <source>
        <strain evidence="3">cv. Nipponbare</strain>
    </source>
</reference>
<dbReference type="Proteomes" id="UP000059680">
    <property type="component" value="Chromosome 7"/>
</dbReference>
<feature type="compositionally biased region" description="Gly residues" evidence="1">
    <location>
        <begin position="1"/>
        <end position="20"/>
    </location>
</feature>
<keyword evidence="3" id="KW-1185">Reference proteome</keyword>
<reference evidence="3" key="1">
    <citation type="journal article" date="2005" name="Nature">
        <title>The map-based sequence of the rice genome.</title>
        <authorList>
            <consortium name="International rice genome sequencing project (IRGSP)"/>
            <person name="Matsumoto T."/>
            <person name="Wu J."/>
            <person name="Kanamori H."/>
            <person name="Katayose Y."/>
            <person name="Fujisawa M."/>
            <person name="Namiki N."/>
            <person name="Mizuno H."/>
            <person name="Yamamoto K."/>
            <person name="Antonio B.A."/>
            <person name="Baba T."/>
            <person name="Sakata K."/>
            <person name="Nagamura Y."/>
            <person name="Aoki H."/>
            <person name="Arikawa K."/>
            <person name="Arita K."/>
            <person name="Bito T."/>
            <person name="Chiden Y."/>
            <person name="Fujitsuka N."/>
            <person name="Fukunaka R."/>
            <person name="Hamada M."/>
            <person name="Harada C."/>
            <person name="Hayashi A."/>
            <person name="Hijishita S."/>
            <person name="Honda M."/>
            <person name="Hosokawa S."/>
            <person name="Ichikawa Y."/>
            <person name="Idonuma A."/>
            <person name="Iijima M."/>
            <person name="Ikeda M."/>
            <person name="Ikeno M."/>
            <person name="Ito K."/>
            <person name="Ito S."/>
            <person name="Ito T."/>
            <person name="Ito Y."/>
            <person name="Ito Y."/>
            <person name="Iwabuchi A."/>
            <person name="Kamiya K."/>
            <person name="Karasawa W."/>
            <person name="Kurita K."/>
            <person name="Katagiri S."/>
            <person name="Kikuta A."/>
            <person name="Kobayashi H."/>
            <person name="Kobayashi N."/>
            <person name="Machita K."/>
            <person name="Maehara T."/>
            <person name="Masukawa M."/>
            <person name="Mizubayashi T."/>
            <person name="Mukai Y."/>
            <person name="Nagasaki H."/>
            <person name="Nagata Y."/>
            <person name="Naito S."/>
            <person name="Nakashima M."/>
            <person name="Nakama Y."/>
            <person name="Nakamichi Y."/>
            <person name="Nakamura M."/>
            <person name="Meguro A."/>
            <person name="Negishi M."/>
            <person name="Ohta I."/>
            <person name="Ohta T."/>
            <person name="Okamoto M."/>
            <person name="Ono N."/>
            <person name="Saji S."/>
            <person name="Sakaguchi M."/>
            <person name="Sakai K."/>
            <person name="Shibata M."/>
            <person name="Shimokawa T."/>
            <person name="Song J."/>
            <person name="Takazaki Y."/>
            <person name="Terasawa K."/>
            <person name="Tsugane M."/>
            <person name="Tsuji K."/>
            <person name="Ueda S."/>
            <person name="Waki K."/>
            <person name="Yamagata H."/>
            <person name="Yamamoto M."/>
            <person name="Yamamoto S."/>
            <person name="Yamane H."/>
            <person name="Yoshiki S."/>
            <person name="Yoshihara R."/>
            <person name="Yukawa K."/>
            <person name="Zhong H."/>
            <person name="Yano M."/>
            <person name="Yuan Q."/>
            <person name="Ouyang S."/>
            <person name="Liu J."/>
            <person name="Jones K.M."/>
            <person name="Gansberger K."/>
            <person name="Moffat K."/>
            <person name="Hill J."/>
            <person name="Bera J."/>
            <person name="Fadrosh D."/>
            <person name="Jin S."/>
            <person name="Johri S."/>
            <person name="Kim M."/>
            <person name="Overton L."/>
            <person name="Reardon M."/>
            <person name="Tsitrin T."/>
            <person name="Vuong H."/>
            <person name="Weaver B."/>
            <person name="Ciecko A."/>
            <person name="Tallon L."/>
            <person name="Jackson J."/>
            <person name="Pai G."/>
            <person name="Aken S.V."/>
            <person name="Utterback T."/>
            <person name="Reidmuller S."/>
            <person name="Feldblyum T."/>
            <person name="Hsiao J."/>
            <person name="Zismann V."/>
            <person name="Iobst S."/>
            <person name="de Vazeille A.R."/>
            <person name="Buell C.R."/>
            <person name="Ying K."/>
            <person name="Li Y."/>
            <person name="Lu T."/>
            <person name="Huang Y."/>
            <person name="Zhao Q."/>
            <person name="Feng Q."/>
            <person name="Zhang L."/>
            <person name="Zhu J."/>
            <person name="Weng Q."/>
            <person name="Mu J."/>
            <person name="Lu Y."/>
            <person name="Fan D."/>
            <person name="Liu Y."/>
            <person name="Guan J."/>
            <person name="Zhang Y."/>
            <person name="Yu S."/>
            <person name="Liu X."/>
            <person name="Zhang Y."/>
            <person name="Hong G."/>
            <person name="Han B."/>
            <person name="Choisne N."/>
            <person name="Demange N."/>
            <person name="Orjeda G."/>
            <person name="Samain S."/>
            <person name="Cattolico L."/>
            <person name="Pelletier E."/>
            <person name="Couloux A."/>
            <person name="Segurens B."/>
            <person name="Wincker P."/>
            <person name="D'Hont A."/>
            <person name="Scarpelli C."/>
            <person name="Weissenbach J."/>
            <person name="Salanoubat M."/>
            <person name="Quetier F."/>
            <person name="Yu Y."/>
            <person name="Kim H.R."/>
            <person name="Rambo T."/>
            <person name="Currie J."/>
            <person name="Collura K."/>
            <person name="Luo M."/>
            <person name="Yang T."/>
            <person name="Ammiraju J.S.S."/>
            <person name="Engler F."/>
            <person name="Soderlund C."/>
            <person name="Wing R.A."/>
            <person name="Palmer L.E."/>
            <person name="de la Bastide M."/>
            <person name="Spiegel L."/>
            <person name="Nascimento L."/>
            <person name="Zutavern T."/>
            <person name="O'Shaughnessy A."/>
            <person name="Dike S."/>
            <person name="Dedhia N."/>
            <person name="Preston R."/>
            <person name="Balija V."/>
            <person name="McCombie W.R."/>
            <person name="Chow T."/>
            <person name="Chen H."/>
            <person name="Chung M."/>
            <person name="Chen C."/>
            <person name="Shaw J."/>
            <person name="Wu H."/>
            <person name="Hsiao K."/>
            <person name="Chao Y."/>
            <person name="Chu M."/>
            <person name="Cheng C."/>
            <person name="Hour A."/>
            <person name="Lee P."/>
            <person name="Lin S."/>
            <person name="Lin Y."/>
            <person name="Liou J."/>
            <person name="Liu S."/>
            <person name="Hsing Y."/>
            <person name="Raghuvanshi S."/>
            <person name="Mohanty A."/>
            <person name="Bharti A.K."/>
            <person name="Gaur A."/>
            <person name="Gupta V."/>
            <person name="Kumar D."/>
            <person name="Ravi V."/>
            <person name="Vij S."/>
            <person name="Kapur A."/>
            <person name="Khurana P."/>
            <person name="Khurana P."/>
            <person name="Khurana J.P."/>
            <person name="Tyagi A.K."/>
            <person name="Gaikwad K."/>
            <person name="Singh A."/>
            <person name="Dalal V."/>
            <person name="Srivastava S."/>
            <person name="Dixit A."/>
            <person name="Pal A.K."/>
            <person name="Ghazi I.A."/>
            <person name="Yadav M."/>
            <person name="Pandit A."/>
            <person name="Bhargava A."/>
            <person name="Sureshbabu K."/>
            <person name="Batra K."/>
            <person name="Sharma T.R."/>
            <person name="Mohapatra T."/>
            <person name="Singh N.K."/>
            <person name="Messing J."/>
            <person name="Nelson A.B."/>
            <person name="Fuks G."/>
            <person name="Kavchok S."/>
            <person name="Keizer G."/>
            <person name="Linton E."/>
            <person name="Llaca V."/>
            <person name="Song R."/>
            <person name="Tanyolac B."/>
            <person name="Young S."/>
            <person name="Ho-Il K."/>
            <person name="Hahn J.H."/>
            <person name="Sangsakoo G."/>
            <person name="Vanavichit A."/>
            <person name="de Mattos Luiz.A.T."/>
            <person name="Zimmer P.D."/>
            <person name="Malone G."/>
            <person name="Dellagostin O."/>
            <person name="de Oliveira A.C."/>
            <person name="Bevan M."/>
            <person name="Bancroft I."/>
            <person name="Minx P."/>
            <person name="Cordum H."/>
            <person name="Wilson R."/>
            <person name="Cheng Z."/>
            <person name="Jin W."/>
            <person name="Jiang J."/>
            <person name="Leong S.A."/>
            <person name="Iwama H."/>
            <person name="Gojobori T."/>
            <person name="Itoh T."/>
            <person name="Niimura Y."/>
            <person name="Fujii Y."/>
            <person name="Habara T."/>
            <person name="Sakai H."/>
            <person name="Sato Y."/>
            <person name="Wilson G."/>
            <person name="Kumar K."/>
            <person name="McCouch S."/>
            <person name="Juretic N."/>
            <person name="Hoen D."/>
            <person name="Wright S."/>
            <person name="Bruskiewich R."/>
            <person name="Bureau T."/>
            <person name="Miyao A."/>
            <person name="Hirochika H."/>
            <person name="Nishikawa T."/>
            <person name="Kadowaki K."/>
            <person name="Sugiura M."/>
            <person name="Burr B."/>
            <person name="Sasaki T."/>
        </authorList>
    </citation>
    <scope>NUCLEOTIDE SEQUENCE [LARGE SCALE GENOMIC DNA]</scope>
    <source>
        <strain evidence="3">cv. Nipponbare</strain>
    </source>
</reference>
<evidence type="ECO:0000313" key="2">
    <source>
        <dbReference type="EMBL" id="BAT00621.1"/>
    </source>
</evidence>
<proteinExistence type="predicted"/>
<accession>A0A0P0X3T3</accession>
<evidence type="ECO:0000313" key="3">
    <source>
        <dbReference type="Proteomes" id="UP000059680"/>
    </source>
</evidence>
<dbReference type="AlphaFoldDB" id="A0A0P0X3T3"/>
<protein>
    <submittedName>
        <fullName evidence="2">Os07g0214700 protein</fullName>
    </submittedName>
</protein>
<dbReference type="EMBL" id="AP014963">
    <property type="protein sequence ID" value="BAT00621.1"/>
    <property type="molecule type" value="Genomic_DNA"/>
</dbReference>
<organism evidence="2 3">
    <name type="scientific">Oryza sativa subsp. japonica</name>
    <name type="common">Rice</name>
    <dbReference type="NCBI Taxonomy" id="39947"/>
    <lineage>
        <taxon>Eukaryota</taxon>
        <taxon>Viridiplantae</taxon>
        <taxon>Streptophyta</taxon>
        <taxon>Embryophyta</taxon>
        <taxon>Tracheophyta</taxon>
        <taxon>Spermatophyta</taxon>
        <taxon>Magnoliopsida</taxon>
        <taxon>Liliopsida</taxon>
        <taxon>Poales</taxon>
        <taxon>Poaceae</taxon>
        <taxon>BOP clade</taxon>
        <taxon>Oryzoideae</taxon>
        <taxon>Oryzeae</taxon>
        <taxon>Oryzinae</taxon>
        <taxon>Oryza</taxon>
        <taxon>Oryza sativa</taxon>
    </lineage>
</organism>
<name>A0A0P0X3T3_ORYSJ</name>
<feature type="region of interest" description="Disordered" evidence="1">
    <location>
        <begin position="1"/>
        <end position="71"/>
    </location>
</feature>
<reference evidence="2 3" key="3">
    <citation type="journal article" date="2013" name="Rice">
        <title>Improvement of the Oryza sativa Nipponbare reference genome using next generation sequence and optical map data.</title>
        <authorList>
            <person name="Kawahara Y."/>
            <person name="de la Bastide M."/>
            <person name="Hamilton J.P."/>
            <person name="Kanamori H."/>
            <person name="McCombie W.R."/>
            <person name="Ouyang S."/>
            <person name="Schwartz D.C."/>
            <person name="Tanaka T."/>
            <person name="Wu J."/>
            <person name="Zhou S."/>
            <person name="Childs K.L."/>
            <person name="Davidson R.M."/>
            <person name="Lin H."/>
            <person name="Quesada-Ocampo L."/>
            <person name="Vaillancourt B."/>
            <person name="Sakai H."/>
            <person name="Lee S.S."/>
            <person name="Kim J."/>
            <person name="Numa H."/>
            <person name="Itoh T."/>
            <person name="Buell C.R."/>
            <person name="Matsumoto T."/>
        </authorList>
    </citation>
    <scope>NUCLEOTIDE SEQUENCE [LARGE SCALE GENOMIC DNA]</scope>
    <source>
        <strain evidence="3">cv. Nipponbare</strain>
    </source>
</reference>
<evidence type="ECO:0000256" key="1">
    <source>
        <dbReference type="SAM" id="MobiDB-lite"/>
    </source>
</evidence>
<sequence length="71" mass="6918">MASVGGGSSGAALGSGYGYDDGGRTAGAADRSGEWAATRAAAPSRADPAPRALLTRANSGAGGRRRRRVVG</sequence>
<gene>
    <name evidence="2" type="ordered locus">Os07g0214700</name>
    <name evidence="2" type="ORF">OSNPB_070214700</name>
</gene>
<feature type="compositionally biased region" description="Low complexity" evidence="1">
    <location>
        <begin position="36"/>
        <end position="52"/>
    </location>
</feature>
<dbReference type="PaxDb" id="39947-A0A0P0X3T3"/>